<proteinExistence type="predicted"/>
<dbReference type="NCBIfam" id="TIGR01568">
    <property type="entry name" value="A_thal_3678"/>
    <property type="match status" value="1"/>
</dbReference>
<evidence type="ECO:0000256" key="2">
    <source>
        <dbReference type="ARBA" id="ARBA00022491"/>
    </source>
</evidence>
<feature type="region of interest" description="Disordered" evidence="7">
    <location>
        <begin position="1"/>
        <end position="43"/>
    </location>
</feature>
<feature type="compositionally biased region" description="Polar residues" evidence="7">
    <location>
        <begin position="1"/>
        <end position="11"/>
    </location>
</feature>
<dbReference type="Proteomes" id="UP000631114">
    <property type="component" value="Unassembled WGS sequence"/>
</dbReference>
<evidence type="ECO:0000256" key="5">
    <source>
        <dbReference type="ARBA" id="ARBA00023242"/>
    </source>
</evidence>
<feature type="domain" description="OVATE" evidence="8">
    <location>
        <begin position="330"/>
        <end position="389"/>
    </location>
</feature>
<keyword evidence="10" id="KW-1185">Reference proteome</keyword>
<evidence type="ECO:0000256" key="3">
    <source>
        <dbReference type="ARBA" id="ARBA00023015"/>
    </source>
</evidence>
<comment type="subcellular location">
    <subcellularLocation>
        <location evidence="1 6">Nucleus</location>
    </subcellularLocation>
</comment>
<comment type="caution">
    <text evidence="9">The sequence shown here is derived from an EMBL/GenBank/DDBJ whole genome shotgun (WGS) entry which is preliminary data.</text>
</comment>
<dbReference type="EMBL" id="JADFTS010000009">
    <property type="protein sequence ID" value="KAF9589445.1"/>
    <property type="molecule type" value="Genomic_DNA"/>
</dbReference>
<keyword evidence="3 6" id="KW-0805">Transcription regulation</keyword>
<feature type="region of interest" description="Disordered" evidence="7">
    <location>
        <begin position="204"/>
        <end position="226"/>
    </location>
</feature>
<dbReference type="InterPro" id="IPR038933">
    <property type="entry name" value="Ovate"/>
</dbReference>
<dbReference type="OrthoDB" id="1928390at2759"/>
<dbReference type="GO" id="GO:0045892">
    <property type="term" value="P:negative regulation of DNA-templated transcription"/>
    <property type="evidence" value="ECO:0007669"/>
    <property type="project" value="UniProtKB-UniRule"/>
</dbReference>
<keyword evidence="2 6" id="KW-0678">Repressor</keyword>
<feature type="compositionally biased region" description="Low complexity" evidence="7">
    <location>
        <begin position="21"/>
        <end position="33"/>
    </location>
</feature>
<evidence type="ECO:0000256" key="4">
    <source>
        <dbReference type="ARBA" id="ARBA00023163"/>
    </source>
</evidence>
<protein>
    <recommendedName>
        <fullName evidence="6">Transcription repressor</fullName>
    </recommendedName>
    <alternativeName>
        <fullName evidence="6">Ovate family protein</fullName>
    </alternativeName>
</protein>
<comment type="function">
    <text evidence="6">Transcriptional repressor that regulates multiple aspects of plant growth and development.</text>
</comment>
<evidence type="ECO:0000313" key="10">
    <source>
        <dbReference type="Proteomes" id="UP000631114"/>
    </source>
</evidence>
<evidence type="ECO:0000313" key="9">
    <source>
        <dbReference type="EMBL" id="KAF9589445.1"/>
    </source>
</evidence>
<dbReference type="PANTHER" id="PTHR33057:SF82">
    <property type="entry name" value="TRANSCRIPTION REPRESSOR OFP5"/>
    <property type="match status" value="1"/>
</dbReference>
<dbReference type="Pfam" id="PF04844">
    <property type="entry name" value="Ovate"/>
    <property type="match status" value="1"/>
</dbReference>
<keyword evidence="5 6" id="KW-0539">Nucleus</keyword>
<dbReference type="GO" id="GO:0005634">
    <property type="term" value="C:nucleus"/>
    <property type="evidence" value="ECO:0007669"/>
    <property type="project" value="UniProtKB-SubCell"/>
</dbReference>
<keyword evidence="4 6" id="KW-0804">Transcription</keyword>
<evidence type="ECO:0000256" key="1">
    <source>
        <dbReference type="ARBA" id="ARBA00004123"/>
    </source>
</evidence>
<reference evidence="9 10" key="1">
    <citation type="submission" date="2020-10" db="EMBL/GenBank/DDBJ databases">
        <title>The Coptis chinensis genome and diversification of protoberbering-type alkaloids.</title>
        <authorList>
            <person name="Wang B."/>
            <person name="Shu S."/>
            <person name="Song C."/>
            <person name="Liu Y."/>
        </authorList>
    </citation>
    <scope>NUCLEOTIDE SEQUENCE [LARGE SCALE GENOMIC DNA]</scope>
    <source>
        <strain evidence="9">HL-2020</strain>
        <tissue evidence="9">Leaf</tissue>
    </source>
</reference>
<evidence type="ECO:0000259" key="8">
    <source>
        <dbReference type="PROSITE" id="PS51754"/>
    </source>
</evidence>
<accession>A0A835GXR6</accession>
<evidence type="ECO:0000256" key="6">
    <source>
        <dbReference type="RuleBase" id="RU367028"/>
    </source>
</evidence>
<organism evidence="9 10">
    <name type="scientific">Coptis chinensis</name>
    <dbReference type="NCBI Taxonomy" id="261450"/>
    <lineage>
        <taxon>Eukaryota</taxon>
        <taxon>Viridiplantae</taxon>
        <taxon>Streptophyta</taxon>
        <taxon>Embryophyta</taxon>
        <taxon>Tracheophyta</taxon>
        <taxon>Spermatophyta</taxon>
        <taxon>Magnoliopsida</taxon>
        <taxon>Ranunculales</taxon>
        <taxon>Ranunculaceae</taxon>
        <taxon>Coptidoideae</taxon>
        <taxon>Coptis</taxon>
    </lineage>
</organism>
<dbReference type="InterPro" id="IPR006458">
    <property type="entry name" value="Ovate_C"/>
</dbReference>
<dbReference type="PANTHER" id="PTHR33057">
    <property type="entry name" value="TRANSCRIPTION REPRESSOR OFP7-RELATED"/>
    <property type="match status" value="1"/>
</dbReference>
<evidence type="ECO:0000256" key="7">
    <source>
        <dbReference type="SAM" id="MobiDB-lite"/>
    </source>
</evidence>
<dbReference type="AlphaFoldDB" id="A0A835GXR6"/>
<gene>
    <name evidence="9" type="ORF">IFM89_023763</name>
</gene>
<dbReference type="PROSITE" id="PS51754">
    <property type="entry name" value="OVATE"/>
    <property type="match status" value="1"/>
</dbReference>
<name>A0A835GXR6_9MAGN</name>
<sequence length="400" mass="46553">MEVQSSAQPRNAITKRKTKSHSPLSPSLSLKSKNTTQFVGEDYNDDDEAYSKISFGRVGPKGKKTRGVSDSVLYDFSNEIEFPTSSCQSCRQSVRNVAVEEDARNFDDMVSNVRKLRDFGCVDREETVVETPRRRIQKGQKSIKMNRKMLEEFFLESDRESTEANKRTSEDLVKRNYLDVELVENFRKLENEYQCSKELYSEKSQYISPPKSRNTKERRRTSRDDQEINRSFEKLDIVQEEVVLEQKSAIDAKIKELMLKSEKQRKSVCVNREPKKSRAKQSYKVKVHSPRTPPKAEICKIRALEEMKKAKTKKKDLKVEKGQVLDSFAVVKCSFDPRKDFRDSMVEMIMDIGIRKPDELENLLACYLSLNSDEHHDIIVKVFQQVWLDMNQFISSSELH</sequence>